<dbReference type="EMBL" id="CAJJDM010000152">
    <property type="protein sequence ID" value="CAD8111503.1"/>
    <property type="molecule type" value="Genomic_DNA"/>
</dbReference>
<accession>A0A8S1Q845</accession>
<sequence>MPKLIIYCDDINKHAKIPLTNLKISQLLKSNFLKIDNYVFDKLIKCLKLINYLILKSHKNSFQFNTTWYINKKEKIIKKIVYYHESLYQISFIPPSIVVSNNIKQIGQYHLSIADIKTKILLTTSLKIKLNSSQLSPTWASVKVNITDQQDFIAAQQGLACSENGFLLNQNIETGFKIVCTPASLEFYHPTTLEKQIRIIEENELQQIIDLNFILHYELYTFCIINKSQKVYFFNIRLTSLLQQHYLLLFHKTRNLQYFQIFQTQFDLSQFLI</sequence>
<proteinExistence type="predicted"/>
<gene>
    <name evidence="1" type="ORF">PPRIM_AZ9-3.1.T1480011</name>
</gene>
<dbReference type="AlphaFoldDB" id="A0A8S1Q845"/>
<name>A0A8S1Q845_PARPR</name>
<protein>
    <submittedName>
        <fullName evidence="1">Uncharacterized protein</fullName>
    </submittedName>
</protein>
<evidence type="ECO:0000313" key="1">
    <source>
        <dbReference type="EMBL" id="CAD8111503.1"/>
    </source>
</evidence>
<reference evidence="1" key="1">
    <citation type="submission" date="2021-01" db="EMBL/GenBank/DDBJ databases">
        <authorList>
            <consortium name="Genoscope - CEA"/>
            <person name="William W."/>
        </authorList>
    </citation>
    <scope>NUCLEOTIDE SEQUENCE</scope>
</reference>
<evidence type="ECO:0000313" key="2">
    <source>
        <dbReference type="Proteomes" id="UP000688137"/>
    </source>
</evidence>
<keyword evidence="2" id="KW-1185">Reference proteome</keyword>
<dbReference type="Proteomes" id="UP000688137">
    <property type="component" value="Unassembled WGS sequence"/>
</dbReference>
<organism evidence="1 2">
    <name type="scientific">Paramecium primaurelia</name>
    <dbReference type="NCBI Taxonomy" id="5886"/>
    <lineage>
        <taxon>Eukaryota</taxon>
        <taxon>Sar</taxon>
        <taxon>Alveolata</taxon>
        <taxon>Ciliophora</taxon>
        <taxon>Intramacronucleata</taxon>
        <taxon>Oligohymenophorea</taxon>
        <taxon>Peniculida</taxon>
        <taxon>Parameciidae</taxon>
        <taxon>Paramecium</taxon>
    </lineage>
</organism>
<comment type="caution">
    <text evidence="1">The sequence shown here is derived from an EMBL/GenBank/DDBJ whole genome shotgun (WGS) entry which is preliminary data.</text>
</comment>